<dbReference type="EMBL" id="JAJAGQ010000010">
    <property type="protein sequence ID" value="KAJ8551065.1"/>
    <property type="molecule type" value="Genomic_DNA"/>
</dbReference>
<keyword evidence="3" id="KW-1185">Reference proteome</keyword>
<protein>
    <submittedName>
        <fullName evidence="2">Uncharacterized protein</fullName>
    </submittedName>
</protein>
<feature type="region of interest" description="Disordered" evidence="1">
    <location>
        <begin position="85"/>
        <end position="126"/>
    </location>
</feature>
<gene>
    <name evidence="2" type="ORF">K7X08_000435</name>
</gene>
<reference evidence="3" key="1">
    <citation type="journal article" date="2023" name="Proc. Natl. Acad. Sci. U.S.A.">
        <title>Genomic and structural basis for evolution of tropane alkaloid biosynthesis.</title>
        <authorList>
            <person name="Wanga Y.-J."/>
            <person name="Taina T."/>
            <person name="Yua J.-Y."/>
            <person name="Lia J."/>
            <person name="Xua B."/>
            <person name="Chenc J."/>
            <person name="D'Auriad J.C."/>
            <person name="Huanga J.-P."/>
            <person name="Huanga S.-X."/>
        </authorList>
    </citation>
    <scope>NUCLEOTIDE SEQUENCE [LARGE SCALE GENOMIC DNA]</scope>
    <source>
        <strain evidence="3">cv. KIB-2019</strain>
    </source>
</reference>
<accession>A0A9Q1RE36</accession>
<name>A0A9Q1RE36_9SOLA</name>
<dbReference type="Proteomes" id="UP001152561">
    <property type="component" value="Unassembled WGS sequence"/>
</dbReference>
<evidence type="ECO:0000256" key="1">
    <source>
        <dbReference type="SAM" id="MobiDB-lite"/>
    </source>
</evidence>
<proteinExistence type="predicted"/>
<evidence type="ECO:0000313" key="3">
    <source>
        <dbReference type="Proteomes" id="UP001152561"/>
    </source>
</evidence>
<dbReference type="AlphaFoldDB" id="A0A9Q1RE36"/>
<feature type="compositionally biased region" description="Basic and acidic residues" evidence="1">
    <location>
        <begin position="109"/>
        <end position="126"/>
    </location>
</feature>
<sequence>MTKLGDNSRNIRDNISNLGHDGVTPKDSIRTDGVTFEDGQTQHGDDPKDKMSEEAIQSLRVHNAAISEKLEHMKRFQEEFMSINAGNTPTRAPVPPPNTHGEISGDQGRIGDNHDKSANDRSKSKVHENSFLEKVLKFMKDMTSKFDTDAKKAKKTA</sequence>
<organism evidence="2 3">
    <name type="scientific">Anisodus acutangulus</name>
    <dbReference type="NCBI Taxonomy" id="402998"/>
    <lineage>
        <taxon>Eukaryota</taxon>
        <taxon>Viridiplantae</taxon>
        <taxon>Streptophyta</taxon>
        <taxon>Embryophyta</taxon>
        <taxon>Tracheophyta</taxon>
        <taxon>Spermatophyta</taxon>
        <taxon>Magnoliopsida</taxon>
        <taxon>eudicotyledons</taxon>
        <taxon>Gunneridae</taxon>
        <taxon>Pentapetalae</taxon>
        <taxon>asterids</taxon>
        <taxon>lamiids</taxon>
        <taxon>Solanales</taxon>
        <taxon>Solanaceae</taxon>
        <taxon>Solanoideae</taxon>
        <taxon>Hyoscyameae</taxon>
        <taxon>Anisodus</taxon>
    </lineage>
</organism>
<evidence type="ECO:0000313" key="2">
    <source>
        <dbReference type="EMBL" id="KAJ8551065.1"/>
    </source>
</evidence>
<comment type="caution">
    <text evidence="2">The sequence shown here is derived from an EMBL/GenBank/DDBJ whole genome shotgun (WGS) entry which is preliminary data.</text>
</comment>
<feature type="region of interest" description="Disordered" evidence="1">
    <location>
        <begin position="1"/>
        <end position="50"/>
    </location>
</feature>
<feature type="compositionally biased region" description="Polar residues" evidence="1">
    <location>
        <begin position="1"/>
        <end position="17"/>
    </location>
</feature>